<dbReference type="Proteomes" id="UP001208649">
    <property type="component" value="Unassembled WGS sequence"/>
</dbReference>
<feature type="signal peptide" evidence="2">
    <location>
        <begin position="1"/>
        <end position="18"/>
    </location>
</feature>
<feature type="chain" id="PRO_5046232044" evidence="2">
    <location>
        <begin position="19"/>
        <end position="321"/>
    </location>
</feature>
<evidence type="ECO:0000313" key="4">
    <source>
        <dbReference type="EMBL" id="MCU7616726.1"/>
    </source>
</evidence>
<accession>A0ABT2W3C9</accession>
<dbReference type="NCBIfam" id="TIGR04183">
    <property type="entry name" value="Por_Secre_tail"/>
    <property type="match status" value="1"/>
</dbReference>
<proteinExistence type="predicted"/>
<name>A0ABT2W3C9_9FLAO</name>
<evidence type="ECO:0000256" key="1">
    <source>
        <dbReference type="ARBA" id="ARBA00022729"/>
    </source>
</evidence>
<protein>
    <submittedName>
        <fullName evidence="4">T9SS type A sorting domain-containing protein</fullName>
    </submittedName>
</protein>
<dbReference type="Pfam" id="PF18962">
    <property type="entry name" value="Por_Secre_tail"/>
    <property type="match status" value="1"/>
</dbReference>
<keyword evidence="1 2" id="KW-0732">Signal</keyword>
<dbReference type="RefSeq" id="WP_263002158.1">
    <property type="nucleotide sequence ID" value="NZ_JAOTEM010000001.1"/>
</dbReference>
<reference evidence="5" key="1">
    <citation type="submission" date="2023-07" db="EMBL/GenBank/DDBJ databases">
        <title>Chryseobacterium sp. strain PBS4-4 Genome sequencing and assembly.</title>
        <authorList>
            <person name="Jung Y."/>
        </authorList>
    </citation>
    <scope>NUCLEOTIDE SEQUENCE [LARGE SCALE GENOMIC DNA]</scope>
    <source>
        <strain evidence="5">PBS4-4</strain>
    </source>
</reference>
<sequence>MKKSLLSLLLLGSIYGQAQILQQENFDALNTATAVGQSSPAFAVLGGTNADYSIVTSGTGKALQIAVPNTAGASRYMWKSGLAAAWTARTSGNNIFQVQYDYFTGAASTSTNGGGIEVINAPGAVFIGLSVNQATKAVRGVYTTAAGTDTSTDVGTGTTPAVVTLPANTWVRLGFAYNATNGTVTFKGPGFSKVITGTFITTPDEIDYAAYDWLGTNAVASTHLIDNMVSNAVATENLLLATSDVVLKEKGIKIFPSPAVDFINVDSKSKILNAYIYDMSGIRRDANLSNNKVDVRELSSGIYLLGLKTEEGLVTKKFIKK</sequence>
<dbReference type="InterPro" id="IPR026444">
    <property type="entry name" value="Secre_tail"/>
</dbReference>
<evidence type="ECO:0000313" key="5">
    <source>
        <dbReference type="Proteomes" id="UP001208649"/>
    </source>
</evidence>
<organism evidence="4 5">
    <name type="scientific">Chryseobacterium edaphi</name>
    <dbReference type="NCBI Taxonomy" id="2976532"/>
    <lineage>
        <taxon>Bacteria</taxon>
        <taxon>Pseudomonadati</taxon>
        <taxon>Bacteroidota</taxon>
        <taxon>Flavobacteriia</taxon>
        <taxon>Flavobacteriales</taxon>
        <taxon>Weeksellaceae</taxon>
        <taxon>Chryseobacterium group</taxon>
        <taxon>Chryseobacterium</taxon>
    </lineage>
</organism>
<dbReference type="EMBL" id="JAOTEM010000001">
    <property type="protein sequence ID" value="MCU7616726.1"/>
    <property type="molecule type" value="Genomic_DNA"/>
</dbReference>
<evidence type="ECO:0000256" key="2">
    <source>
        <dbReference type="SAM" id="SignalP"/>
    </source>
</evidence>
<evidence type="ECO:0000259" key="3">
    <source>
        <dbReference type="Pfam" id="PF18962"/>
    </source>
</evidence>
<comment type="caution">
    <text evidence="4">The sequence shown here is derived from an EMBL/GenBank/DDBJ whole genome shotgun (WGS) entry which is preliminary data.</text>
</comment>
<gene>
    <name evidence="4" type="ORF">NZ698_05915</name>
</gene>
<feature type="domain" description="Secretion system C-terminal sorting" evidence="3">
    <location>
        <begin position="254"/>
        <end position="319"/>
    </location>
</feature>
<keyword evidence="5" id="KW-1185">Reference proteome</keyword>